<evidence type="ECO:0000256" key="4">
    <source>
        <dbReference type="ARBA" id="ARBA00022670"/>
    </source>
</evidence>
<dbReference type="EMBL" id="CP060695">
    <property type="protein sequence ID" value="QNM86964.1"/>
    <property type="molecule type" value="Genomic_DNA"/>
</dbReference>
<evidence type="ECO:0000256" key="12">
    <source>
        <dbReference type="ARBA" id="ARBA00023180"/>
    </source>
</evidence>
<dbReference type="PANTHER" id="PTHR31120">
    <property type="entry name" value="METALLOPROTEASE TIKI"/>
    <property type="match status" value="1"/>
</dbReference>
<comment type="subcellular location">
    <subcellularLocation>
        <location evidence="3">Membrane</location>
        <topology evidence="3">Single-pass type I membrane protein</topology>
    </subcellularLocation>
</comment>
<sequence length="1197" mass="140562">MKKRLVFVLSLLLSFVINSQENNSLLWKISGNGLEKDSYLYGTMHVSQKIAFHLDDVFYESLLKSDFVALESDPSFWLDNMFESNTLARTFGGLNSYGRNFYTNSFKLDSPKLEQLMFFISREDMLMNGILYRTNNYSQNFQEDTYLDMFIYQTGKKYGKKIFSLEDLERSRILVQRAQVDAMKTKPDVWLQKKMKKENYFSLLSNSYRDRNIQFIDSLNKGMYKENYLKNMLYIRNEEMANNIDSIARKGSLFSGIGAAHLAGEKGVISMLRKKGYTVTPYTSKESKVAKDSKSKIENKFLKIDYKQDFSSDKFFSAKLPNKLYELNMLNNTIYLSPDLANGSYVVITRINTFSYLKKDENFENKFNKLLYESIPGKIISKKEIERQGFKGLDIINKTKSGDYQRYHLFFTPLEILIFKMTGKKEFVNDFGNEFFNSIQLKEKEIKLEIVSPKVGGFSVEVPNNFTFTNTENIGNRLLQAYDERNNYYFVKEVVLNDVNYLEEDAFELERIHNRFYKELDSEQEKGSFVKGSKQQSYESFGKLTKENTYLHLKTITKGGHYFLLGFVSANKDKPTAFFKSFKVNDFKYKEEDFTIKKDTSLYFSVKTNVKPEYVNNFNRAKKDDKDYQGFFRSKTYKSKTNEEIYVQLKKEHDLVSYANLDSLSSTLIKREKRNFVTPYFTNSNFEKLNNLTEKSRTYIANSSYGKDQNNFNFIKYDIKDSLSSKVVKVKNIISNGAIYELKTLVDTTYATSKFIEEFYRTFVPKDTIIGKPLFVSKTATFFKLLKEKDSIALDGYSSVNFNKSDTDKLIDVINNSDFDDDQLNIKRYLIRELANNKSDKIDAYLKELYINSYDNPQYQIIVFNYFAKQKTKKSIETLLELLEVDIPLSNNNFDITNMFFSLENSLSESKKLYPDFLNYATITEYKKPIYSLLAKLVEKKMIKPKVYKSYRKQILNEAKIELKRQLGKKEQEESGISYNRYNNKSSEDDLLNSFVKILYPFRKDKGTNEFLSKIKRTNNIYANTNYLMLQIKNNENFDRELFSSTEKSLNSSGLLYKKLEKINKQNLFSKEFKTKDNIYKSLLFGYNNSQKIKDSIVFVEVRKFEFLSKKYEAYFFKSKPEKNDNSYRAEEWKLNVIVFKDINNLISTKPVYIQKNENIDETKPIKEVIDQNLEKILLNNRKRVDVSEANFRGGIF</sequence>
<keyword evidence="9" id="KW-1133">Transmembrane helix</keyword>
<keyword evidence="5" id="KW-0812">Transmembrane</keyword>
<proteinExistence type="predicted"/>
<dbReference type="AlphaFoldDB" id="A0A7G9LEB5"/>
<evidence type="ECO:0000256" key="1">
    <source>
        <dbReference type="ARBA" id="ARBA00001936"/>
    </source>
</evidence>
<evidence type="ECO:0000256" key="2">
    <source>
        <dbReference type="ARBA" id="ARBA00001941"/>
    </source>
</evidence>
<dbReference type="GO" id="GO:0004222">
    <property type="term" value="F:metalloendopeptidase activity"/>
    <property type="evidence" value="ECO:0007669"/>
    <property type="project" value="TreeGrafter"/>
</dbReference>
<dbReference type="GO" id="GO:0016020">
    <property type="term" value="C:membrane"/>
    <property type="evidence" value="ECO:0007669"/>
    <property type="project" value="UniProtKB-SubCell"/>
</dbReference>
<dbReference type="CDD" id="cd14789">
    <property type="entry name" value="Tiki"/>
    <property type="match status" value="1"/>
</dbReference>
<gene>
    <name evidence="14" type="ORF">H9W90_07595</name>
</gene>
<keyword evidence="6" id="KW-0479">Metal-binding</keyword>
<dbReference type="Pfam" id="PF01963">
    <property type="entry name" value="TraB_PrgY_gumN"/>
    <property type="match status" value="1"/>
</dbReference>
<evidence type="ECO:0000256" key="6">
    <source>
        <dbReference type="ARBA" id="ARBA00022723"/>
    </source>
</evidence>
<evidence type="ECO:0000313" key="15">
    <source>
        <dbReference type="Proteomes" id="UP000515808"/>
    </source>
</evidence>
<keyword evidence="8" id="KW-0378">Hydrolase</keyword>
<feature type="signal peptide" evidence="13">
    <location>
        <begin position="1"/>
        <end position="19"/>
    </location>
</feature>
<evidence type="ECO:0000313" key="14">
    <source>
        <dbReference type="EMBL" id="QNM86964.1"/>
    </source>
</evidence>
<evidence type="ECO:0000256" key="5">
    <source>
        <dbReference type="ARBA" id="ARBA00022692"/>
    </source>
</evidence>
<reference evidence="14 15" key="1">
    <citation type="submission" date="2020-08" db="EMBL/GenBank/DDBJ databases">
        <title>Polaribacter sp. L12M9 isolated from gut of the Korean scallop.</title>
        <authorList>
            <person name="Jeong Y.S."/>
        </authorList>
    </citation>
    <scope>NUCLEOTIDE SEQUENCE [LARGE SCALE GENOMIC DNA]</scope>
    <source>
        <strain evidence="14 15">L12M9</strain>
    </source>
</reference>
<keyword evidence="12" id="KW-0325">Glycoprotein</keyword>
<accession>A0A7G9LEB5</accession>
<dbReference type="InterPro" id="IPR002816">
    <property type="entry name" value="TraB/PrgY/GumN_fam"/>
</dbReference>
<evidence type="ECO:0000256" key="9">
    <source>
        <dbReference type="ARBA" id="ARBA00022989"/>
    </source>
</evidence>
<evidence type="ECO:0000256" key="10">
    <source>
        <dbReference type="ARBA" id="ARBA00023049"/>
    </source>
</evidence>
<comment type="cofactor">
    <cofactor evidence="2">
        <name>Co(2+)</name>
        <dbReference type="ChEBI" id="CHEBI:48828"/>
    </cofactor>
</comment>
<dbReference type="GO" id="GO:0006508">
    <property type="term" value="P:proteolysis"/>
    <property type="evidence" value="ECO:0007669"/>
    <property type="project" value="UniProtKB-KW"/>
</dbReference>
<keyword evidence="10" id="KW-0482">Metalloprotease</keyword>
<evidence type="ECO:0000256" key="13">
    <source>
        <dbReference type="SAM" id="SignalP"/>
    </source>
</evidence>
<dbReference type="GO" id="GO:0046872">
    <property type="term" value="F:metal ion binding"/>
    <property type="evidence" value="ECO:0007669"/>
    <property type="project" value="UniProtKB-KW"/>
</dbReference>
<dbReference type="Proteomes" id="UP000515808">
    <property type="component" value="Chromosome"/>
</dbReference>
<name>A0A7G9LEB5_9FLAO</name>
<dbReference type="InterPro" id="IPR040230">
    <property type="entry name" value="TIKI1/2-like"/>
</dbReference>
<comment type="cofactor">
    <cofactor evidence="1">
        <name>Mn(2+)</name>
        <dbReference type="ChEBI" id="CHEBI:29035"/>
    </cofactor>
</comment>
<evidence type="ECO:0000256" key="3">
    <source>
        <dbReference type="ARBA" id="ARBA00004479"/>
    </source>
</evidence>
<dbReference type="RefSeq" id="WP_187483836.1">
    <property type="nucleotide sequence ID" value="NZ_CP060695.1"/>
</dbReference>
<keyword evidence="4" id="KW-0645">Protease</keyword>
<evidence type="ECO:0000256" key="11">
    <source>
        <dbReference type="ARBA" id="ARBA00023136"/>
    </source>
</evidence>
<dbReference type="KEGG" id="ppec:H9W90_07595"/>
<evidence type="ECO:0000256" key="7">
    <source>
        <dbReference type="ARBA" id="ARBA00022729"/>
    </source>
</evidence>
<dbReference type="GO" id="GO:0030178">
    <property type="term" value="P:negative regulation of Wnt signaling pathway"/>
    <property type="evidence" value="ECO:0007669"/>
    <property type="project" value="InterPro"/>
</dbReference>
<protein>
    <submittedName>
        <fullName evidence="14">TraB/GumN family protein</fullName>
    </submittedName>
</protein>
<organism evidence="14 15">
    <name type="scientific">Polaribacter pectinis</name>
    <dbReference type="NCBI Taxonomy" id="2738844"/>
    <lineage>
        <taxon>Bacteria</taxon>
        <taxon>Pseudomonadati</taxon>
        <taxon>Bacteroidota</taxon>
        <taxon>Flavobacteriia</taxon>
        <taxon>Flavobacteriales</taxon>
        <taxon>Flavobacteriaceae</taxon>
    </lineage>
</organism>
<keyword evidence="15" id="KW-1185">Reference proteome</keyword>
<keyword evidence="7 13" id="KW-0732">Signal</keyword>
<evidence type="ECO:0000256" key="8">
    <source>
        <dbReference type="ARBA" id="ARBA00022801"/>
    </source>
</evidence>
<keyword evidence="11" id="KW-0472">Membrane</keyword>
<feature type="chain" id="PRO_5028977167" evidence="13">
    <location>
        <begin position="20"/>
        <end position="1197"/>
    </location>
</feature>
<dbReference type="PANTHER" id="PTHR31120:SF6">
    <property type="entry name" value="METALLOPROTEASE TIKI HOMOLOG"/>
    <property type="match status" value="1"/>
</dbReference>